<dbReference type="InterPro" id="IPR052534">
    <property type="entry name" value="Extracell_DNA_Util/SecSys_Comp"/>
</dbReference>
<dbReference type="EMBL" id="JADLZT010000012">
    <property type="protein sequence ID" value="MBF6025928.1"/>
    <property type="molecule type" value="Genomic_DNA"/>
</dbReference>
<dbReference type="SUPFAM" id="SSF53067">
    <property type="entry name" value="Actin-like ATPase domain"/>
    <property type="match status" value="1"/>
</dbReference>
<proteinExistence type="predicted"/>
<dbReference type="InterPro" id="IPR043129">
    <property type="entry name" value="ATPase_NBD"/>
</dbReference>
<sequence>MSSLADRVGGIRWRDRLPKGGRWRYGAGGFLVWWGRSLAAWLPARVRQVLGLDRGRLLLQAVGDDVHLRLQQGEDLRELAVVPAGAFDEAAAGRLLGSRLSDLPHWLMLPAAAALRRRLVLPAAAGDRLRDVVGFEIDRQTPFTADAVAYDARVLGHRESDGQLDVELVVVPRSAIEPLLDRLGPLAQTLAGIDVAAANGMPLGVNLLDPARRHRRSDPWQRWNLALLAVALLALAAGMAQLLNNRRAAADELEQRITRNADAARRAAVQRQRLADLVEGQAFLDRTRAARPTVVAVMDELTRRLPDSTYLEKLSIEEDRLTLIGLSREAPALIGRLQGSTLWRSPALTGALQPDPASGRDRFTLTAELAGTAPARTEPANAANR</sequence>
<dbReference type="PANTHER" id="PTHR40278:SF1">
    <property type="entry name" value="DNA UTILIZATION PROTEIN HOFN"/>
    <property type="match status" value="1"/>
</dbReference>
<dbReference type="PANTHER" id="PTHR40278">
    <property type="entry name" value="DNA UTILIZATION PROTEIN HOFN"/>
    <property type="match status" value="1"/>
</dbReference>
<dbReference type="Gene3D" id="3.30.1490.300">
    <property type="match status" value="1"/>
</dbReference>
<name>A0ABS0BAS3_9GAMM</name>
<dbReference type="Pfam" id="PF05137">
    <property type="entry name" value="PilN"/>
    <property type="match status" value="1"/>
</dbReference>
<accession>A0ABS0BAS3</accession>
<organism evidence="1 2">
    <name type="scientific">Lysobacter niastensis</name>
    <dbReference type="NCBI Taxonomy" id="380629"/>
    <lineage>
        <taxon>Bacteria</taxon>
        <taxon>Pseudomonadati</taxon>
        <taxon>Pseudomonadota</taxon>
        <taxon>Gammaproteobacteria</taxon>
        <taxon>Lysobacterales</taxon>
        <taxon>Lysobacteraceae</taxon>
        <taxon>Lysobacter</taxon>
    </lineage>
</organism>
<protein>
    <submittedName>
        <fullName evidence="1">PilN domain-containing protein</fullName>
    </submittedName>
</protein>
<dbReference type="InterPro" id="IPR007813">
    <property type="entry name" value="PilN"/>
</dbReference>
<gene>
    <name evidence="1" type="ORF">IU514_18015</name>
</gene>
<evidence type="ECO:0000313" key="2">
    <source>
        <dbReference type="Proteomes" id="UP001429984"/>
    </source>
</evidence>
<dbReference type="RefSeq" id="WP_194932525.1">
    <property type="nucleotide sequence ID" value="NZ_JADLZT010000012.1"/>
</dbReference>
<keyword evidence="2" id="KW-1185">Reference proteome</keyword>
<reference evidence="1 2" key="1">
    <citation type="submission" date="2020-11" db="EMBL/GenBank/DDBJ databases">
        <title>Draft Genome Sequence and Secondary Metabolite Biosynthetic Potential of the Lysobacter niastensis Type strain DSM 18481.</title>
        <authorList>
            <person name="Turrini P."/>
            <person name="Artuso I."/>
            <person name="Tescari M."/>
            <person name="Lugli G.A."/>
            <person name="Frangipani E."/>
            <person name="Ventura M."/>
            <person name="Visca P."/>
        </authorList>
    </citation>
    <scope>NUCLEOTIDE SEQUENCE [LARGE SCALE GENOMIC DNA]</scope>
    <source>
        <strain evidence="1 2">DSM 18481</strain>
    </source>
</reference>
<dbReference type="Proteomes" id="UP001429984">
    <property type="component" value="Unassembled WGS sequence"/>
</dbReference>
<evidence type="ECO:0000313" key="1">
    <source>
        <dbReference type="EMBL" id="MBF6025928.1"/>
    </source>
</evidence>
<comment type="caution">
    <text evidence="1">The sequence shown here is derived from an EMBL/GenBank/DDBJ whole genome shotgun (WGS) entry which is preliminary data.</text>
</comment>